<protein>
    <submittedName>
        <fullName evidence="2">Disulfide bond formation protein DsbA</fullName>
    </submittedName>
</protein>
<dbReference type="PANTHER" id="PTHR13887">
    <property type="entry name" value="GLUTATHIONE S-TRANSFERASE KAPPA"/>
    <property type="match status" value="1"/>
</dbReference>
<proteinExistence type="predicted"/>
<dbReference type="STRING" id="1288484.GCA_000348665_01688"/>
<dbReference type="PANTHER" id="PTHR13887:SF41">
    <property type="entry name" value="THIOREDOXIN SUPERFAMILY PROTEIN"/>
    <property type="match status" value="1"/>
</dbReference>
<dbReference type="Proteomes" id="UP000253744">
    <property type="component" value="Chromosome"/>
</dbReference>
<dbReference type="SUPFAM" id="SSF52833">
    <property type="entry name" value="Thioredoxin-like"/>
    <property type="match status" value="1"/>
</dbReference>
<dbReference type="Gene3D" id="3.40.30.10">
    <property type="entry name" value="Glutaredoxin"/>
    <property type="match status" value="1"/>
</dbReference>
<evidence type="ECO:0000313" key="3">
    <source>
        <dbReference type="Proteomes" id="UP000253744"/>
    </source>
</evidence>
<feature type="domain" description="DSBA-like thioredoxin" evidence="1">
    <location>
        <begin position="3"/>
        <end position="171"/>
    </location>
</feature>
<gene>
    <name evidence="2" type="ORF">DVJ83_09410</name>
</gene>
<accession>A0A345II00</accession>
<organism evidence="2 3">
    <name type="scientific">Deinococcus wulumuqiensis</name>
    <dbReference type="NCBI Taxonomy" id="980427"/>
    <lineage>
        <taxon>Bacteria</taxon>
        <taxon>Thermotogati</taxon>
        <taxon>Deinococcota</taxon>
        <taxon>Deinococci</taxon>
        <taxon>Deinococcales</taxon>
        <taxon>Deinococcaceae</taxon>
        <taxon>Deinococcus</taxon>
    </lineage>
</organism>
<evidence type="ECO:0000259" key="1">
    <source>
        <dbReference type="Pfam" id="PF01323"/>
    </source>
</evidence>
<name>A0A345II00_9DEIO</name>
<dbReference type="AlphaFoldDB" id="A0A345II00"/>
<dbReference type="GO" id="GO:0016491">
    <property type="term" value="F:oxidoreductase activity"/>
    <property type="evidence" value="ECO:0007669"/>
    <property type="project" value="InterPro"/>
</dbReference>
<dbReference type="EMBL" id="CP031158">
    <property type="protein sequence ID" value="AXG99322.1"/>
    <property type="molecule type" value="Genomic_DNA"/>
</dbReference>
<dbReference type="Pfam" id="PF01323">
    <property type="entry name" value="DSBA"/>
    <property type="match status" value="1"/>
</dbReference>
<dbReference type="KEGG" id="dwu:DVJ83_09410"/>
<evidence type="ECO:0000313" key="2">
    <source>
        <dbReference type="EMBL" id="AXG99322.1"/>
    </source>
</evidence>
<sequence length="217" mass="24454">MTDLYFDFLCPYAWRGVEMAHALRGCGETFRLRHFSLVQGNHPDNNAPDTKGSGEVRWWLTDQPLDAEGGKGSMKYQRPSLNAFLAARAAYRQGEEKSWAFTLALFRLHHEDGRELDETAFQDAAEHAGLDLAGWQKDRQDEAALRRELREDLEASAALGVFGTPTFVLGSGDAAYFKFEKLTRDPHEAQNLWSLFTGTLHSEARVATVRRPVPRKG</sequence>
<dbReference type="RefSeq" id="WP_114672165.1">
    <property type="nucleotide sequence ID" value="NZ_CP031158.1"/>
</dbReference>
<dbReference type="InterPro" id="IPR036249">
    <property type="entry name" value="Thioredoxin-like_sf"/>
</dbReference>
<dbReference type="InterPro" id="IPR001853">
    <property type="entry name" value="DSBA-like_thioredoxin_dom"/>
</dbReference>
<reference evidence="2 3" key="1">
    <citation type="submission" date="2018-07" db="EMBL/GenBank/DDBJ databases">
        <title>Complete Genome and Methylome Analysis of Deinococcus wulumuqiensis NEB 479.</title>
        <authorList>
            <person name="Fomenkov A."/>
            <person name="Luyten Y."/>
            <person name="Vincze T."/>
            <person name="Anton B.P."/>
            <person name="Clark T."/>
            <person name="Roberts R.J."/>
            <person name="Morgan R.D."/>
        </authorList>
    </citation>
    <scope>NUCLEOTIDE SEQUENCE [LARGE SCALE GENOMIC DNA]</scope>
    <source>
        <strain evidence="2 3">NEB 479</strain>
    </source>
</reference>